<dbReference type="AlphaFoldDB" id="A0A7X2D326"/>
<dbReference type="Proteomes" id="UP000434582">
    <property type="component" value="Unassembled WGS sequence"/>
</dbReference>
<name>A0A7X2D326_9PROT</name>
<sequence length="684" mass="72846">MIPFSAALLASTALTAHAAEIHNVGEVTALIAEASTADAPAEQSVDGQGGDTDFPFISAMKPLATVGEVDAGTGKALTGYPDGHAAWLADEDTVRVAYQSESYATMSNETYGWEMESGVTFTGSHVHTIDYARAGLADFLGNDAAASTIVEGTGHLFDTVYNVFGDEVVPRSEGGAWGNQALPDGTVVDFSDKYTLKNGDFFFQSFCGAFYEKANKYGDGIGFADDVWLNAEEWNIQQMFTSKDAENTVTTLVDTNDTMGLASIVVDIANETAYTVPALGQTGYEKLLPINPGHPDYVVVVLAGYNHDLEPAPLKIYIGRKGLDADGEPLAADAPARDQFLARNGLLYGKIYGMALNNDAYADLGIEEIDLQAKMMDAYLTNPDAPNTFDVTFFPTSYQWGGWDKPVAVKDTEMTLWQKPEEQPEGFTFFVGDSKTEHPAVDPDTSKQRYIQNMTNEGALLAIDFEGLGAALGELDGALPESVPASAKRIVAAFDGALTLEVGDKGIKHGGDGTAATWEDGTARTDAPDGLQWIGTADANVLIVDEDSGNEYGERKYALEIDPETLDVTPANTGYFLAMAGGKQNPRAANEVSAYGGTFSKATSSEFSGTWNVSALLARKDDGSFYSIEELSGTGEQEVNFSVPVNEAMLIGVVQHKGESGGAVAEVEADQGGQLFMFSPDLPM</sequence>
<dbReference type="OrthoDB" id="9768561at2"/>
<organism evidence="2 3">
    <name type="scientific">Roseospira navarrensis</name>
    <dbReference type="NCBI Taxonomy" id="140058"/>
    <lineage>
        <taxon>Bacteria</taxon>
        <taxon>Pseudomonadati</taxon>
        <taxon>Pseudomonadota</taxon>
        <taxon>Alphaproteobacteria</taxon>
        <taxon>Rhodospirillales</taxon>
        <taxon>Rhodospirillaceae</taxon>
        <taxon>Roseospira</taxon>
    </lineage>
</organism>
<evidence type="ECO:0000313" key="3">
    <source>
        <dbReference type="Proteomes" id="UP000434582"/>
    </source>
</evidence>
<comment type="caution">
    <text evidence="2">The sequence shown here is derived from an EMBL/GenBank/DDBJ whole genome shotgun (WGS) entry which is preliminary data.</text>
</comment>
<accession>A0A7X2D326</accession>
<feature type="chain" id="PRO_5031021798" evidence="1">
    <location>
        <begin position="19"/>
        <end position="684"/>
    </location>
</feature>
<reference evidence="2 3" key="1">
    <citation type="submission" date="2019-10" db="EMBL/GenBank/DDBJ databases">
        <title>Draft whole-genome sequence of the purple nonsulfur photosynthetic bacterium Roseospira navarrensis DSM 15114.</title>
        <authorList>
            <person name="Kyndt J.A."/>
            <person name="Meyer T.E."/>
        </authorList>
    </citation>
    <scope>NUCLEOTIDE SEQUENCE [LARGE SCALE GENOMIC DNA]</scope>
    <source>
        <strain evidence="2 3">DSM 15114</strain>
    </source>
</reference>
<keyword evidence="1" id="KW-0732">Signal</keyword>
<dbReference type="EMBL" id="WIVE01000018">
    <property type="protein sequence ID" value="MQX36383.1"/>
    <property type="molecule type" value="Genomic_DNA"/>
</dbReference>
<gene>
    <name evidence="2" type="ORF">GHC57_07605</name>
</gene>
<keyword evidence="3" id="KW-1185">Reference proteome</keyword>
<evidence type="ECO:0000256" key="1">
    <source>
        <dbReference type="SAM" id="SignalP"/>
    </source>
</evidence>
<feature type="signal peptide" evidence="1">
    <location>
        <begin position="1"/>
        <end position="18"/>
    </location>
</feature>
<evidence type="ECO:0000313" key="2">
    <source>
        <dbReference type="EMBL" id="MQX36383.1"/>
    </source>
</evidence>
<proteinExistence type="predicted"/>
<protein>
    <submittedName>
        <fullName evidence="2">Calcium-binding protein</fullName>
    </submittedName>
</protein>